<dbReference type="InterPro" id="IPR006203">
    <property type="entry name" value="GHMP_knse_ATP-bd_CS"/>
</dbReference>
<dbReference type="SUPFAM" id="SSF54211">
    <property type="entry name" value="Ribosomal protein S5 domain 2-like"/>
    <property type="match status" value="1"/>
</dbReference>
<dbReference type="AlphaFoldDB" id="A0A1M4YW56"/>
<evidence type="ECO:0000256" key="12">
    <source>
        <dbReference type="ARBA" id="ARBA00049954"/>
    </source>
</evidence>
<comment type="function">
    <text evidence="12 13">Catalyzes the ATP-dependent phosphorylation of L-homoserine to L-homoserine phosphate.</text>
</comment>
<evidence type="ECO:0000313" key="16">
    <source>
        <dbReference type="Proteomes" id="UP000184251"/>
    </source>
</evidence>
<evidence type="ECO:0000256" key="4">
    <source>
        <dbReference type="ARBA" id="ARBA00017858"/>
    </source>
</evidence>
<evidence type="ECO:0000256" key="1">
    <source>
        <dbReference type="ARBA" id="ARBA00005015"/>
    </source>
</evidence>
<evidence type="ECO:0000256" key="8">
    <source>
        <dbReference type="ARBA" id="ARBA00022741"/>
    </source>
</evidence>
<dbReference type="HAMAP" id="MF_00384">
    <property type="entry name" value="Homoser_kinase"/>
    <property type="match status" value="1"/>
</dbReference>
<dbReference type="Pfam" id="PF00288">
    <property type="entry name" value="GHMP_kinases_N"/>
    <property type="match status" value="1"/>
</dbReference>
<reference evidence="15 16" key="1">
    <citation type="submission" date="2016-11" db="EMBL/GenBank/DDBJ databases">
        <authorList>
            <person name="Jaros S."/>
            <person name="Januszkiewicz K."/>
            <person name="Wedrychowicz H."/>
        </authorList>
    </citation>
    <scope>NUCLEOTIDE SEQUENCE [LARGE SCALE GENOMIC DNA]</scope>
    <source>
        <strain evidence="15 16">DSM 14828</strain>
    </source>
</reference>
<dbReference type="Gene3D" id="3.30.70.890">
    <property type="entry name" value="GHMP kinase, C-terminal domain"/>
    <property type="match status" value="1"/>
</dbReference>
<dbReference type="PANTHER" id="PTHR20861:SF1">
    <property type="entry name" value="HOMOSERINE KINASE"/>
    <property type="match status" value="1"/>
</dbReference>
<dbReference type="Proteomes" id="UP000184251">
    <property type="component" value="Unassembled WGS sequence"/>
</dbReference>
<keyword evidence="9 13" id="KW-0418">Kinase</keyword>
<accession>A0A1M4YW56</accession>
<feature type="binding site" evidence="13">
    <location>
        <begin position="90"/>
        <end position="100"/>
    </location>
    <ligand>
        <name>ATP</name>
        <dbReference type="ChEBI" id="CHEBI:30616"/>
    </ligand>
</feature>
<evidence type="ECO:0000256" key="3">
    <source>
        <dbReference type="ARBA" id="ARBA00012078"/>
    </source>
</evidence>
<dbReference type="GO" id="GO:0005737">
    <property type="term" value="C:cytoplasm"/>
    <property type="evidence" value="ECO:0007669"/>
    <property type="project" value="UniProtKB-SubCell"/>
</dbReference>
<dbReference type="EC" id="2.7.1.39" evidence="3 13"/>
<dbReference type="PIRSF" id="PIRSF000676">
    <property type="entry name" value="Homoser_kin"/>
    <property type="match status" value="1"/>
</dbReference>
<dbReference type="InterPro" id="IPR000870">
    <property type="entry name" value="Homoserine_kinase"/>
</dbReference>
<dbReference type="InterPro" id="IPR014721">
    <property type="entry name" value="Ribsml_uS5_D2-typ_fold_subgr"/>
</dbReference>
<evidence type="ECO:0000259" key="14">
    <source>
        <dbReference type="Pfam" id="PF00288"/>
    </source>
</evidence>
<gene>
    <name evidence="13" type="primary">thrB</name>
    <name evidence="15" type="ORF">SAMN02746064_01884</name>
</gene>
<keyword evidence="6 13" id="KW-0808">Transferase</keyword>
<proteinExistence type="inferred from homology"/>
<dbReference type="SUPFAM" id="SSF55060">
    <property type="entry name" value="GHMP Kinase, C-terminal domain"/>
    <property type="match status" value="1"/>
</dbReference>
<dbReference type="InterPro" id="IPR020568">
    <property type="entry name" value="Ribosomal_Su5_D2-typ_SF"/>
</dbReference>
<dbReference type="OrthoDB" id="9769912at2"/>
<dbReference type="PROSITE" id="PS00627">
    <property type="entry name" value="GHMP_KINASES_ATP"/>
    <property type="match status" value="1"/>
</dbReference>
<dbReference type="PANTHER" id="PTHR20861">
    <property type="entry name" value="HOMOSERINE/4-DIPHOSPHOCYTIDYL-2-C-METHYL-D-ERYTHRITOL KINASE"/>
    <property type="match status" value="1"/>
</dbReference>
<evidence type="ECO:0000256" key="11">
    <source>
        <dbReference type="ARBA" id="ARBA00049375"/>
    </source>
</evidence>
<comment type="similarity">
    <text evidence="2 13">Belongs to the GHMP kinase family. Homoserine kinase subfamily.</text>
</comment>
<evidence type="ECO:0000256" key="2">
    <source>
        <dbReference type="ARBA" id="ARBA00007370"/>
    </source>
</evidence>
<sequence>MINKDRLFKVTVPATSANLGPGFDTFGLALGLYNSFTIGRSDEMVYKGCDPKYQNEENLVYQSAMALFKKHHQDDSYAENLYIEFNTDIPTGRGLGSSASCIVAGLMGANLILDEPYDTNELFQIACELEGHPDNISPAFFGGLTVSTKTDTGFYCKKAPLSSELKFHVIIPGFEISTREAREIISDSVSLKTASLNIANSSILLLSLISGDAEGIVIGSKDHMYEDQRKTLVKNFDSIKISVIKNGGLSCTFSGSGPALLCVSKNNMLNTAKIKSHLYLLDEGWMLVNLPVDDFGAFFEIL</sequence>
<dbReference type="InterPro" id="IPR036554">
    <property type="entry name" value="GHMP_kinase_C_sf"/>
</dbReference>
<keyword evidence="16" id="KW-1185">Reference proteome</keyword>
<keyword evidence="13" id="KW-0963">Cytoplasm</keyword>
<evidence type="ECO:0000256" key="7">
    <source>
        <dbReference type="ARBA" id="ARBA00022697"/>
    </source>
</evidence>
<comment type="pathway">
    <text evidence="1 13">Amino-acid biosynthesis; L-threonine biosynthesis; L-threonine from L-aspartate: step 4/5.</text>
</comment>
<dbReference type="STRING" id="1120975.SAMN02746064_01884"/>
<dbReference type="PRINTS" id="PR00958">
    <property type="entry name" value="HOMSERKINASE"/>
</dbReference>
<evidence type="ECO:0000256" key="9">
    <source>
        <dbReference type="ARBA" id="ARBA00022777"/>
    </source>
</evidence>
<evidence type="ECO:0000256" key="10">
    <source>
        <dbReference type="ARBA" id="ARBA00022840"/>
    </source>
</evidence>
<dbReference type="EMBL" id="FQTU01000014">
    <property type="protein sequence ID" value="SHF10054.1"/>
    <property type="molecule type" value="Genomic_DNA"/>
</dbReference>
<keyword evidence="10 13" id="KW-0067">ATP-binding</keyword>
<organism evidence="15 16">
    <name type="scientific">Alkalibacter saccharofermentans DSM 14828</name>
    <dbReference type="NCBI Taxonomy" id="1120975"/>
    <lineage>
        <taxon>Bacteria</taxon>
        <taxon>Bacillati</taxon>
        <taxon>Bacillota</taxon>
        <taxon>Clostridia</taxon>
        <taxon>Eubacteriales</taxon>
        <taxon>Eubacteriaceae</taxon>
        <taxon>Alkalibacter</taxon>
    </lineage>
</organism>
<keyword evidence="5 13" id="KW-0028">Amino-acid biosynthesis</keyword>
<dbReference type="GO" id="GO:0005524">
    <property type="term" value="F:ATP binding"/>
    <property type="evidence" value="ECO:0007669"/>
    <property type="project" value="UniProtKB-UniRule"/>
</dbReference>
<protein>
    <recommendedName>
        <fullName evidence="4 13">Homoserine kinase</fullName>
        <shortName evidence="13">HK</shortName>
        <shortName evidence="13">HSK</shortName>
        <ecNumber evidence="3 13">2.7.1.39</ecNumber>
    </recommendedName>
</protein>
<name>A0A1M4YW56_9FIRM</name>
<dbReference type="UniPathway" id="UPA00050">
    <property type="reaction ID" value="UER00064"/>
</dbReference>
<feature type="domain" description="GHMP kinase N-terminal" evidence="14">
    <location>
        <begin position="58"/>
        <end position="143"/>
    </location>
</feature>
<dbReference type="Gene3D" id="3.30.230.10">
    <property type="match status" value="1"/>
</dbReference>
<dbReference type="RefSeq" id="WP_073271357.1">
    <property type="nucleotide sequence ID" value="NZ_FQTU01000014.1"/>
</dbReference>
<evidence type="ECO:0000313" key="15">
    <source>
        <dbReference type="EMBL" id="SHF10054.1"/>
    </source>
</evidence>
<comment type="catalytic activity">
    <reaction evidence="11 13">
        <text>L-homoserine + ATP = O-phospho-L-homoserine + ADP + H(+)</text>
        <dbReference type="Rhea" id="RHEA:13985"/>
        <dbReference type="ChEBI" id="CHEBI:15378"/>
        <dbReference type="ChEBI" id="CHEBI:30616"/>
        <dbReference type="ChEBI" id="CHEBI:57476"/>
        <dbReference type="ChEBI" id="CHEBI:57590"/>
        <dbReference type="ChEBI" id="CHEBI:456216"/>
        <dbReference type="EC" id="2.7.1.39"/>
    </reaction>
</comment>
<dbReference type="GO" id="GO:0009088">
    <property type="term" value="P:threonine biosynthetic process"/>
    <property type="evidence" value="ECO:0007669"/>
    <property type="project" value="UniProtKB-UniRule"/>
</dbReference>
<dbReference type="NCBIfam" id="TIGR00191">
    <property type="entry name" value="thrB"/>
    <property type="match status" value="1"/>
</dbReference>
<comment type="subcellular location">
    <subcellularLocation>
        <location evidence="13">Cytoplasm</location>
    </subcellularLocation>
</comment>
<dbReference type="InterPro" id="IPR006204">
    <property type="entry name" value="GHMP_kinase_N_dom"/>
</dbReference>
<evidence type="ECO:0000256" key="5">
    <source>
        <dbReference type="ARBA" id="ARBA00022605"/>
    </source>
</evidence>
<dbReference type="GO" id="GO:0004413">
    <property type="term" value="F:homoserine kinase activity"/>
    <property type="evidence" value="ECO:0007669"/>
    <property type="project" value="UniProtKB-UniRule"/>
</dbReference>
<evidence type="ECO:0000256" key="13">
    <source>
        <dbReference type="HAMAP-Rule" id="MF_00384"/>
    </source>
</evidence>
<evidence type="ECO:0000256" key="6">
    <source>
        <dbReference type="ARBA" id="ARBA00022679"/>
    </source>
</evidence>
<keyword evidence="8 13" id="KW-0547">Nucleotide-binding</keyword>
<keyword evidence="7 13" id="KW-0791">Threonine biosynthesis</keyword>